<comment type="caution">
    <text evidence="2">The sequence shown here is derived from an EMBL/GenBank/DDBJ whole genome shotgun (WGS) entry which is preliminary data.</text>
</comment>
<accession>A0ABT4MF47</accession>
<dbReference type="InterPro" id="IPR009061">
    <property type="entry name" value="DNA-bd_dom_put_sf"/>
</dbReference>
<reference evidence="2" key="1">
    <citation type="submission" date="2022-12" db="EMBL/GenBank/DDBJ databases">
        <authorList>
            <person name="Krivoruchko A.V."/>
            <person name="Elkin A."/>
        </authorList>
    </citation>
    <scope>NUCLEOTIDE SEQUENCE</scope>
    <source>
        <strain evidence="2">IEGM 1391</strain>
    </source>
</reference>
<feature type="domain" description="Helix-turn-helix" evidence="1">
    <location>
        <begin position="76"/>
        <end position="123"/>
    </location>
</feature>
<sequence length="156" mass="17225">MTILAEQTVMPPTGADAVATLRELVELLETSQNVVLTDDENGTRHVLPDSVRDVLRKSLAAMIDHQAVTIAGSSTVLTTQDAAELLGISRPTLVHLLETEKIPYTKPSRHRRILLEDVLTYQRMLAETRRRGLDAMVAEAAEDDSYRSVNGFTATR</sequence>
<dbReference type="Pfam" id="PF12728">
    <property type="entry name" value="HTH_17"/>
    <property type="match status" value="1"/>
</dbReference>
<dbReference type="NCBIfam" id="TIGR01764">
    <property type="entry name" value="excise"/>
    <property type="match status" value="1"/>
</dbReference>
<dbReference type="SUPFAM" id="SSF46955">
    <property type="entry name" value="Putative DNA-binding domain"/>
    <property type="match status" value="1"/>
</dbReference>
<evidence type="ECO:0000313" key="2">
    <source>
        <dbReference type="EMBL" id="MCZ4519602.1"/>
    </source>
</evidence>
<evidence type="ECO:0000259" key="1">
    <source>
        <dbReference type="Pfam" id="PF12728"/>
    </source>
</evidence>
<dbReference type="RefSeq" id="WP_269605081.1">
    <property type="nucleotide sequence ID" value="NZ_JAPWIJ010000005.1"/>
</dbReference>
<dbReference type="Proteomes" id="UP001081071">
    <property type="component" value="Unassembled WGS sequence"/>
</dbReference>
<evidence type="ECO:0000313" key="3">
    <source>
        <dbReference type="Proteomes" id="UP001081071"/>
    </source>
</evidence>
<organism evidence="2 3">
    <name type="scientific">Rhodococcus ruber</name>
    <dbReference type="NCBI Taxonomy" id="1830"/>
    <lineage>
        <taxon>Bacteria</taxon>
        <taxon>Bacillati</taxon>
        <taxon>Actinomycetota</taxon>
        <taxon>Actinomycetes</taxon>
        <taxon>Mycobacteriales</taxon>
        <taxon>Nocardiaceae</taxon>
        <taxon>Rhodococcus</taxon>
    </lineage>
</organism>
<keyword evidence="3" id="KW-1185">Reference proteome</keyword>
<dbReference type="InterPro" id="IPR041657">
    <property type="entry name" value="HTH_17"/>
</dbReference>
<dbReference type="InterPro" id="IPR010093">
    <property type="entry name" value="SinI_DNA-bd"/>
</dbReference>
<dbReference type="EMBL" id="JAPWIJ010000005">
    <property type="protein sequence ID" value="MCZ4519602.1"/>
    <property type="molecule type" value="Genomic_DNA"/>
</dbReference>
<gene>
    <name evidence="2" type="ORF">O4220_13870</name>
</gene>
<name>A0ABT4MF47_9NOCA</name>
<protein>
    <submittedName>
        <fullName evidence="2">Helix-turn-helix domain-containing protein</fullName>
    </submittedName>
</protein>
<proteinExistence type="predicted"/>